<keyword evidence="1" id="KW-1185">Reference proteome</keyword>
<sequence>MHQLTASVPQRNHICGDVRLIVIVAVAKVVGKTVEVAVVLVGVEVVVVDVCVVVDVEVDVEVSGVVVVMDVDLVGILVVVIDMYWEFLFLSTSNVRIESVFEGDFKADQFLALGDTTFSQANVEPVFALLDVLALDLATFLHRLTPTGSKPSLQTQTPQSDSTLMAWQQSKQHVPCYNAAHIDNDFGP</sequence>
<name>A0A915L1F4_ROMCU</name>
<proteinExistence type="predicted"/>
<organism evidence="1 2">
    <name type="scientific">Romanomermis culicivorax</name>
    <name type="common">Nematode worm</name>
    <dbReference type="NCBI Taxonomy" id="13658"/>
    <lineage>
        <taxon>Eukaryota</taxon>
        <taxon>Metazoa</taxon>
        <taxon>Ecdysozoa</taxon>
        <taxon>Nematoda</taxon>
        <taxon>Enoplea</taxon>
        <taxon>Dorylaimia</taxon>
        <taxon>Mermithida</taxon>
        <taxon>Mermithoidea</taxon>
        <taxon>Mermithidae</taxon>
        <taxon>Romanomermis</taxon>
    </lineage>
</organism>
<accession>A0A915L1F4</accession>
<reference evidence="2" key="1">
    <citation type="submission" date="2022-11" db="UniProtKB">
        <authorList>
            <consortium name="WormBaseParasite"/>
        </authorList>
    </citation>
    <scope>IDENTIFICATION</scope>
</reference>
<evidence type="ECO:0000313" key="1">
    <source>
        <dbReference type="Proteomes" id="UP000887565"/>
    </source>
</evidence>
<dbReference type="AlphaFoldDB" id="A0A915L1F4"/>
<dbReference type="Proteomes" id="UP000887565">
    <property type="component" value="Unplaced"/>
</dbReference>
<dbReference type="WBParaSite" id="nRc.2.0.1.t44994-RA">
    <property type="protein sequence ID" value="nRc.2.0.1.t44994-RA"/>
    <property type="gene ID" value="nRc.2.0.1.g44994"/>
</dbReference>
<evidence type="ECO:0000313" key="2">
    <source>
        <dbReference type="WBParaSite" id="nRc.2.0.1.t44994-RA"/>
    </source>
</evidence>
<protein>
    <submittedName>
        <fullName evidence="2">Uncharacterized protein</fullName>
    </submittedName>
</protein>